<evidence type="ECO:0000259" key="2">
    <source>
        <dbReference type="Pfam" id="PF14285"/>
    </source>
</evidence>
<feature type="domain" description="DUF4367" evidence="2">
    <location>
        <begin position="54"/>
        <end position="164"/>
    </location>
</feature>
<dbReference type="InterPro" id="IPR025377">
    <property type="entry name" value="DUF4367"/>
</dbReference>
<name>A0A0G0LRS0_UNCC2</name>
<feature type="transmembrane region" description="Helical" evidence="1">
    <location>
        <begin position="12"/>
        <end position="30"/>
    </location>
</feature>
<sequence>MSEKSSTIKKEIFLPAIIVAALVVFIFVSYKNNSNRYSHTQFEMYKSKVIFDLYEPRYLPEGFVISGQSLSESKKIQPDNFAFFAAKGSDTIWFTESKITREIDLKTYLSWLDLKNEMIDGKDVYFGQANGILAASFIYNGTWVSIRPMQQLDKKELVKIIQNLKKS</sequence>
<comment type="caution">
    <text evidence="3">The sequence shown here is derived from an EMBL/GenBank/DDBJ whole genome shotgun (WGS) entry which is preliminary data.</text>
</comment>
<evidence type="ECO:0000256" key="1">
    <source>
        <dbReference type="SAM" id="Phobius"/>
    </source>
</evidence>
<evidence type="ECO:0000313" key="4">
    <source>
        <dbReference type="Proteomes" id="UP000034207"/>
    </source>
</evidence>
<proteinExistence type="predicted"/>
<accession>A0A0G0LRS0</accession>
<keyword evidence="1" id="KW-0812">Transmembrane</keyword>
<dbReference type="AlphaFoldDB" id="A0A0G0LRS0"/>
<gene>
    <name evidence="3" type="ORF">UT18_C0016G0033</name>
</gene>
<keyword evidence="1" id="KW-0472">Membrane</keyword>
<dbReference type="EMBL" id="LBVV01000016">
    <property type="protein sequence ID" value="KKQ93737.1"/>
    <property type="molecule type" value="Genomic_DNA"/>
</dbReference>
<reference evidence="3 4" key="1">
    <citation type="journal article" date="2015" name="Nature">
        <title>rRNA introns, odd ribosomes, and small enigmatic genomes across a large radiation of phyla.</title>
        <authorList>
            <person name="Brown C.T."/>
            <person name="Hug L.A."/>
            <person name="Thomas B.C."/>
            <person name="Sharon I."/>
            <person name="Castelle C.J."/>
            <person name="Singh A."/>
            <person name="Wilkins M.J."/>
            <person name="Williams K.H."/>
            <person name="Banfield J.F."/>
        </authorList>
    </citation>
    <scope>NUCLEOTIDE SEQUENCE [LARGE SCALE GENOMIC DNA]</scope>
</reference>
<dbReference type="Pfam" id="PF14285">
    <property type="entry name" value="DUF4367"/>
    <property type="match status" value="1"/>
</dbReference>
<evidence type="ECO:0000313" key="3">
    <source>
        <dbReference type="EMBL" id="KKQ93737.1"/>
    </source>
</evidence>
<protein>
    <recommendedName>
        <fullName evidence="2">DUF4367 domain-containing protein</fullName>
    </recommendedName>
</protein>
<keyword evidence="1" id="KW-1133">Transmembrane helix</keyword>
<dbReference type="Proteomes" id="UP000034207">
    <property type="component" value="Unassembled WGS sequence"/>
</dbReference>
<dbReference type="STRING" id="1618345.UT18_C0016G0033"/>
<organism evidence="3 4">
    <name type="scientific">candidate division CPR2 bacterium GW2011_GWC2_39_10</name>
    <dbReference type="NCBI Taxonomy" id="1618345"/>
    <lineage>
        <taxon>Bacteria</taxon>
        <taxon>Bacteria division CPR2</taxon>
    </lineage>
</organism>